<dbReference type="Gene3D" id="2.30.40.10">
    <property type="entry name" value="Urease, subunit C, domain 1"/>
    <property type="match status" value="1"/>
</dbReference>
<gene>
    <name evidence="2" type="ORF">SAMN05421758_10521</name>
</gene>
<dbReference type="CDD" id="cd01300">
    <property type="entry name" value="YtcJ_like"/>
    <property type="match status" value="1"/>
</dbReference>
<dbReference type="PANTHER" id="PTHR22642">
    <property type="entry name" value="IMIDAZOLONEPROPIONASE"/>
    <property type="match status" value="1"/>
</dbReference>
<dbReference type="Gene3D" id="3.10.310.70">
    <property type="match status" value="1"/>
</dbReference>
<dbReference type="PANTHER" id="PTHR22642:SF2">
    <property type="entry name" value="PROTEIN LONG AFTER FAR-RED 3"/>
    <property type="match status" value="1"/>
</dbReference>
<dbReference type="Gene3D" id="3.20.20.140">
    <property type="entry name" value="Metal-dependent hydrolases"/>
    <property type="match status" value="1"/>
</dbReference>
<organism evidence="2 3">
    <name type="scientific">Salimicrobium salexigens</name>
    <dbReference type="NCBI Taxonomy" id="908941"/>
    <lineage>
        <taxon>Bacteria</taxon>
        <taxon>Bacillati</taxon>
        <taxon>Bacillota</taxon>
        <taxon>Bacilli</taxon>
        <taxon>Bacillales</taxon>
        <taxon>Bacillaceae</taxon>
        <taxon>Salimicrobium</taxon>
    </lineage>
</organism>
<reference evidence="2 3" key="1">
    <citation type="submission" date="2017-01" db="EMBL/GenBank/DDBJ databases">
        <authorList>
            <person name="Varghese N."/>
            <person name="Submissions S."/>
        </authorList>
    </citation>
    <scope>NUCLEOTIDE SEQUENCE [LARGE SCALE GENOMIC DNA]</scope>
    <source>
        <strain evidence="2 3">DSM 22782</strain>
    </source>
</reference>
<comment type="caution">
    <text evidence="2">The sequence shown here is derived from an EMBL/GenBank/DDBJ whole genome shotgun (WGS) entry which is preliminary data.</text>
</comment>
<dbReference type="Pfam" id="PF07969">
    <property type="entry name" value="Amidohydro_3"/>
    <property type="match status" value="1"/>
</dbReference>
<dbReference type="SUPFAM" id="SSF51556">
    <property type="entry name" value="Metallo-dependent hydrolases"/>
    <property type="match status" value="1"/>
</dbReference>
<name>A0ABY1KTH5_9BACI</name>
<proteinExistence type="predicted"/>
<keyword evidence="3" id="KW-1185">Reference proteome</keyword>
<evidence type="ECO:0000313" key="3">
    <source>
        <dbReference type="Proteomes" id="UP000199777"/>
    </source>
</evidence>
<evidence type="ECO:0000313" key="2">
    <source>
        <dbReference type="EMBL" id="SIS75013.1"/>
    </source>
</evidence>
<accession>A0ABY1KTH5</accession>
<feature type="domain" description="Amidohydrolase 3" evidence="1">
    <location>
        <begin position="71"/>
        <end position="550"/>
    </location>
</feature>
<dbReference type="InterPro" id="IPR032466">
    <property type="entry name" value="Metal_Hydrolase"/>
</dbReference>
<dbReference type="InterPro" id="IPR013108">
    <property type="entry name" value="Amidohydro_3"/>
</dbReference>
<evidence type="ECO:0000259" key="1">
    <source>
        <dbReference type="Pfam" id="PF07969"/>
    </source>
</evidence>
<dbReference type="InterPro" id="IPR033932">
    <property type="entry name" value="YtcJ-like"/>
</dbReference>
<protein>
    <recommendedName>
        <fullName evidence="1">Amidohydrolase 3 domain-containing protein</fullName>
    </recommendedName>
</protein>
<dbReference type="SUPFAM" id="SSF51338">
    <property type="entry name" value="Composite domain of metallo-dependent hydrolases"/>
    <property type="match status" value="1"/>
</dbReference>
<dbReference type="Proteomes" id="UP000199777">
    <property type="component" value="Unassembled WGS sequence"/>
</dbReference>
<dbReference type="InterPro" id="IPR011059">
    <property type="entry name" value="Metal-dep_hydrolase_composite"/>
</dbReference>
<dbReference type="EMBL" id="FTOK01000005">
    <property type="protein sequence ID" value="SIS75013.1"/>
    <property type="molecule type" value="Genomic_DNA"/>
</dbReference>
<sequence>MVCVYIVKLEISLMKGVITMQTIYYGGDILTMEGEEVPVEAILVEDGVIKKKGNLQEVEAAAETKGTEQVHLNGKTLMPSFIDPHSHFPFVGPVSRMADLSGCGSFEEVADVLRKYLERNEFEKNEVVLGFGYDHTMLKEQSHPVKEVLNEITDRPLFVFHASAHMGCANDALLDMAGIDSRTEEVEGGTIGRMTGSMEPDGYLEETCLSLVQQYIAGGSEREYLKLLEEGQEVYVQNGITTVQDGAASLETVELCKALAEQGKLNVDVISYPLVDNDPGKIFEANAPYVKRYHNRFKLGGYKMLLDGTPQGKTAWLTEPYEGDEEYRGTSWYKDEKVRKVTDEAVRNNIQLLTHCNGDAAADQLLRNYKKSMEEPQQSGKEELRPVMIHCQTVRDDQLDVMKEIQMIPSIFVDHTYYWGDVHLRNLGEARGSRISPARSAIDRGLPVNLHQDSPVIRPDMLQTIWSAVNRQTRGGVIIGPEQRISVKEALQAVTIHAAYQYGEEDTKGSIKEGKWADLVILDRNPLEIDPIELRDIQVEETIKEGETLYKKAEKLNIQ</sequence>